<accession>A0A9J6C8C9</accession>
<dbReference type="InterPro" id="IPR004302">
    <property type="entry name" value="Cellulose/chitin-bd_N"/>
</dbReference>
<keyword evidence="4" id="KW-1185">Reference proteome</keyword>
<proteinExistence type="predicted"/>
<organism evidence="3 4">
    <name type="scientific">Polypedilum vanderplanki</name>
    <name type="common">Sleeping chironomid midge</name>
    <dbReference type="NCBI Taxonomy" id="319348"/>
    <lineage>
        <taxon>Eukaryota</taxon>
        <taxon>Metazoa</taxon>
        <taxon>Ecdysozoa</taxon>
        <taxon>Arthropoda</taxon>
        <taxon>Hexapoda</taxon>
        <taxon>Insecta</taxon>
        <taxon>Pterygota</taxon>
        <taxon>Neoptera</taxon>
        <taxon>Endopterygota</taxon>
        <taxon>Diptera</taxon>
        <taxon>Nematocera</taxon>
        <taxon>Chironomoidea</taxon>
        <taxon>Chironomidae</taxon>
        <taxon>Chironominae</taxon>
        <taxon>Polypedilum</taxon>
        <taxon>Polypedilum</taxon>
    </lineage>
</organism>
<name>A0A9J6C8C9_POLVA</name>
<comment type="caution">
    <text evidence="3">The sequence shown here is derived from an EMBL/GenBank/DDBJ whole genome shotgun (WGS) entry which is preliminary data.</text>
</comment>
<protein>
    <recommendedName>
        <fullName evidence="2">Chitin-binding type-4 domain-containing protein</fullName>
    </recommendedName>
</protein>
<gene>
    <name evidence="3" type="ORF">PVAND_008006</name>
</gene>
<dbReference type="OrthoDB" id="64893at2759"/>
<evidence type="ECO:0000313" key="4">
    <source>
        <dbReference type="Proteomes" id="UP001107558"/>
    </source>
</evidence>
<keyword evidence="1" id="KW-0732">Signal</keyword>
<dbReference type="Proteomes" id="UP001107558">
    <property type="component" value="Chromosome 2"/>
</dbReference>
<feature type="domain" description="Chitin-binding type-4" evidence="2">
    <location>
        <begin position="25"/>
        <end position="211"/>
    </location>
</feature>
<dbReference type="EMBL" id="JADBJN010000002">
    <property type="protein sequence ID" value="KAG5678321.1"/>
    <property type="molecule type" value="Genomic_DNA"/>
</dbReference>
<reference evidence="3" key="1">
    <citation type="submission" date="2021-03" db="EMBL/GenBank/DDBJ databases">
        <title>Chromosome level genome of the anhydrobiotic midge Polypedilum vanderplanki.</title>
        <authorList>
            <person name="Yoshida Y."/>
            <person name="Kikawada T."/>
            <person name="Gusev O."/>
        </authorList>
    </citation>
    <scope>NUCLEOTIDE SEQUENCE</scope>
    <source>
        <strain evidence="3">NIAS01</strain>
        <tissue evidence="3">Whole body or cell culture</tissue>
    </source>
</reference>
<sequence length="214" mass="23821">MKKFFFTVIVVVTLIFNFVSETSGHGYVSNPPGRSSRWRTKRTAPVNYDDNGSNCGGFANQWTTWKGKCGICGDPYQDPVPRRNEIGGIYGGTGVIVASYTKGSVIEVTVKITANHLGKFIFDLCNLDEQKESDECFEKYRLTTPDGRNEYPIGSSAGDYMVKLQLPKNLKCNHCVLRWTYICGNNWGWCPDGIGRLGCGPQENFRTCSDISIA</sequence>
<feature type="signal peptide" evidence="1">
    <location>
        <begin position="1"/>
        <end position="24"/>
    </location>
</feature>
<feature type="chain" id="PRO_5039938407" description="Chitin-binding type-4 domain-containing protein" evidence="1">
    <location>
        <begin position="25"/>
        <end position="214"/>
    </location>
</feature>
<evidence type="ECO:0000313" key="3">
    <source>
        <dbReference type="EMBL" id="KAG5678321.1"/>
    </source>
</evidence>
<dbReference type="AlphaFoldDB" id="A0A9J6C8C9"/>
<dbReference type="Pfam" id="PF03067">
    <property type="entry name" value="LPMO_10"/>
    <property type="match status" value="1"/>
</dbReference>
<evidence type="ECO:0000256" key="1">
    <source>
        <dbReference type="SAM" id="SignalP"/>
    </source>
</evidence>
<evidence type="ECO:0000259" key="2">
    <source>
        <dbReference type="Pfam" id="PF03067"/>
    </source>
</evidence>